<gene>
    <name evidence="2" type="ORF">NDU88_001269</name>
</gene>
<protein>
    <submittedName>
        <fullName evidence="2">Uncharacterized protein</fullName>
    </submittedName>
</protein>
<feature type="signal peptide" evidence="1">
    <location>
        <begin position="1"/>
        <end position="19"/>
    </location>
</feature>
<sequence>MFWALRTFLAELLMLKLSPEECELLVPFLDKKELLNAVTSLKITKARGDDGLPAEFYKLFPESLVDKLLPVYTEALERDLLLDSMREAMIVIIPKPGRDPMEMTPYRPLSILNVDQLNNNPDSQCTDV</sequence>
<dbReference type="Proteomes" id="UP001066276">
    <property type="component" value="Chromosome 9"/>
</dbReference>
<accession>A0AAV7MPF6</accession>
<dbReference type="PANTHER" id="PTHR19446">
    <property type="entry name" value="REVERSE TRANSCRIPTASES"/>
    <property type="match status" value="1"/>
</dbReference>
<name>A0AAV7MPF6_PLEWA</name>
<feature type="chain" id="PRO_5043955954" evidence="1">
    <location>
        <begin position="20"/>
        <end position="128"/>
    </location>
</feature>
<evidence type="ECO:0000313" key="2">
    <source>
        <dbReference type="EMBL" id="KAJ1103848.1"/>
    </source>
</evidence>
<keyword evidence="3" id="KW-1185">Reference proteome</keyword>
<dbReference type="AlphaFoldDB" id="A0AAV7MPF6"/>
<reference evidence="2" key="1">
    <citation type="journal article" date="2022" name="bioRxiv">
        <title>Sequencing and chromosome-scale assembly of the giantPleurodeles waltlgenome.</title>
        <authorList>
            <person name="Brown T."/>
            <person name="Elewa A."/>
            <person name="Iarovenko S."/>
            <person name="Subramanian E."/>
            <person name="Araus A.J."/>
            <person name="Petzold A."/>
            <person name="Susuki M."/>
            <person name="Suzuki K.-i.T."/>
            <person name="Hayashi T."/>
            <person name="Toyoda A."/>
            <person name="Oliveira C."/>
            <person name="Osipova E."/>
            <person name="Leigh N.D."/>
            <person name="Simon A."/>
            <person name="Yun M.H."/>
        </authorList>
    </citation>
    <scope>NUCLEOTIDE SEQUENCE</scope>
    <source>
        <strain evidence="2">20211129_DDA</strain>
        <tissue evidence="2">Liver</tissue>
    </source>
</reference>
<keyword evidence="1" id="KW-0732">Signal</keyword>
<dbReference type="EMBL" id="JANPWB010000013">
    <property type="protein sequence ID" value="KAJ1103848.1"/>
    <property type="molecule type" value="Genomic_DNA"/>
</dbReference>
<comment type="caution">
    <text evidence="2">The sequence shown here is derived from an EMBL/GenBank/DDBJ whole genome shotgun (WGS) entry which is preliminary data.</text>
</comment>
<organism evidence="2 3">
    <name type="scientific">Pleurodeles waltl</name>
    <name type="common">Iberian ribbed newt</name>
    <dbReference type="NCBI Taxonomy" id="8319"/>
    <lineage>
        <taxon>Eukaryota</taxon>
        <taxon>Metazoa</taxon>
        <taxon>Chordata</taxon>
        <taxon>Craniata</taxon>
        <taxon>Vertebrata</taxon>
        <taxon>Euteleostomi</taxon>
        <taxon>Amphibia</taxon>
        <taxon>Batrachia</taxon>
        <taxon>Caudata</taxon>
        <taxon>Salamandroidea</taxon>
        <taxon>Salamandridae</taxon>
        <taxon>Pleurodelinae</taxon>
        <taxon>Pleurodeles</taxon>
    </lineage>
</organism>
<evidence type="ECO:0000313" key="3">
    <source>
        <dbReference type="Proteomes" id="UP001066276"/>
    </source>
</evidence>
<evidence type="ECO:0000256" key="1">
    <source>
        <dbReference type="SAM" id="SignalP"/>
    </source>
</evidence>
<proteinExistence type="predicted"/>